<feature type="non-terminal residue" evidence="1">
    <location>
        <position position="1"/>
    </location>
</feature>
<evidence type="ECO:0000313" key="2">
    <source>
        <dbReference type="Proteomes" id="UP000240653"/>
    </source>
</evidence>
<sequence length="45" mass="5049">NQGGGGFDNSDIGWGWYGFGVPYSYCNPYTYGYYGACYPGYYQGY</sequence>
<accession>A0A2P7RU85</accession>
<gene>
    <name evidence="1" type="ORF">C7I85_27680</name>
</gene>
<keyword evidence="2" id="KW-1185">Reference proteome</keyword>
<name>A0A2P7RU85_9HYPH</name>
<dbReference type="EMBL" id="PXYL01000028">
    <property type="protein sequence ID" value="PSJ53759.1"/>
    <property type="molecule type" value="Genomic_DNA"/>
</dbReference>
<evidence type="ECO:0000313" key="1">
    <source>
        <dbReference type="EMBL" id="PSJ53759.1"/>
    </source>
</evidence>
<organism evidence="1 2">
    <name type="scientific">Pseudaminobacter soli</name>
    <name type="common">ex Li et al. 2025</name>
    <dbReference type="NCBI Taxonomy" id="1295366"/>
    <lineage>
        <taxon>Bacteria</taxon>
        <taxon>Pseudomonadati</taxon>
        <taxon>Pseudomonadota</taxon>
        <taxon>Alphaproteobacteria</taxon>
        <taxon>Hyphomicrobiales</taxon>
        <taxon>Phyllobacteriaceae</taxon>
        <taxon>Pseudaminobacter</taxon>
    </lineage>
</organism>
<comment type="caution">
    <text evidence="1">The sequence shown here is derived from an EMBL/GenBank/DDBJ whole genome shotgun (WGS) entry which is preliminary data.</text>
</comment>
<proteinExistence type="predicted"/>
<dbReference type="Proteomes" id="UP000240653">
    <property type="component" value="Unassembled WGS sequence"/>
</dbReference>
<reference evidence="1 2" key="1">
    <citation type="submission" date="2018-03" db="EMBL/GenBank/DDBJ databases">
        <title>The draft genome of Mesorhizobium soli JCM 19897.</title>
        <authorList>
            <person name="Li L."/>
            <person name="Liu L."/>
            <person name="Liang L."/>
            <person name="Wang T."/>
            <person name="Zhang X."/>
        </authorList>
    </citation>
    <scope>NUCLEOTIDE SEQUENCE [LARGE SCALE GENOMIC DNA]</scope>
    <source>
        <strain evidence="1 2">JCM 19897</strain>
    </source>
</reference>
<protein>
    <submittedName>
        <fullName evidence="1">VrrB protein</fullName>
    </submittedName>
</protein>
<dbReference type="AlphaFoldDB" id="A0A2P7RU85"/>